<comment type="caution">
    <text evidence="1">The sequence shown here is derived from an EMBL/GenBank/DDBJ whole genome shotgun (WGS) entry which is preliminary data.</text>
</comment>
<organism evidence="1 2">
    <name type="scientific">Basidiobolus ranarum</name>
    <dbReference type="NCBI Taxonomy" id="34480"/>
    <lineage>
        <taxon>Eukaryota</taxon>
        <taxon>Fungi</taxon>
        <taxon>Fungi incertae sedis</taxon>
        <taxon>Zoopagomycota</taxon>
        <taxon>Entomophthoromycotina</taxon>
        <taxon>Basidiobolomycetes</taxon>
        <taxon>Basidiobolales</taxon>
        <taxon>Basidiobolaceae</taxon>
        <taxon>Basidiobolus</taxon>
    </lineage>
</organism>
<gene>
    <name evidence="1" type="ORF">K7432_012523</name>
</gene>
<proteinExistence type="predicted"/>
<protein>
    <recommendedName>
        <fullName evidence="3">Chromo domain-containing protein</fullName>
    </recommendedName>
</protein>
<dbReference type="SUPFAM" id="SSF54160">
    <property type="entry name" value="Chromo domain-like"/>
    <property type="match status" value="1"/>
</dbReference>
<dbReference type="Proteomes" id="UP001479436">
    <property type="component" value="Unassembled WGS sequence"/>
</dbReference>
<name>A0ABR2WKS8_9FUNG</name>
<evidence type="ECO:0000313" key="2">
    <source>
        <dbReference type="Proteomes" id="UP001479436"/>
    </source>
</evidence>
<keyword evidence="2" id="KW-1185">Reference proteome</keyword>
<sequence>MRKPKPGQHTVRYFEDGTYSLCWPKEFVVFDPTTEPFTRFKSTFPNFLDHVAVRRAIAYYETGQVLNEIKWLRWQHNENKPVSQRRHEDVAIIKTYMCIVGDEIQVTNLENPVKSWKAVVKEVELLRNEKHKGLHYYVHYPRASSKQDEWISPSQIAHYYHRRAL</sequence>
<evidence type="ECO:0008006" key="3">
    <source>
        <dbReference type="Google" id="ProtNLM"/>
    </source>
</evidence>
<evidence type="ECO:0000313" key="1">
    <source>
        <dbReference type="EMBL" id="KAK9762074.1"/>
    </source>
</evidence>
<accession>A0ABR2WKS8</accession>
<dbReference type="InterPro" id="IPR016197">
    <property type="entry name" value="Chromo-like_dom_sf"/>
</dbReference>
<reference evidence="1 2" key="1">
    <citation type="submission" date="2023-04" db="EMBL/GenBank/DDBJ databases">
        <title>Genome of Basidiobolus ranarum AG-B5.</title>
        <authorList>
            <person name="Stajich J.E."/>
            <person name="Carter-House D."/>
            <person name="Gryganskyi A."/>
        </authorList>
    </citation>
    <scope>NUCLEOTIDE SEQUENCE [LARGE SCALE GENOMIC DNA]</scope>
    <source>
        <strain evidence="1 2">AG-B5</strain>
    </source>
</reference>
<dbReference type="EMBL" id="JASJQH010001100">
    <property type="protein sequence ID" value="KAK9762074.1"/>
    <property type="molecule type" value="Genomic_DNA"/>
</dbReference>
<dbReference type="Gene3D" id="2.30.30.140">
    <property type="match status" value="1"/>
</dbReference>